<reference evidence="2" key="1">
    <citation type="submission" date="2014-11" db="EMBL/GenBank/DDBJ databases">
        <authorList>
            <person name="Amaro Gonzalez C."/>
        </authorList>
    </citation>
    <scope>NUCLEOTIDE SEQUENCE</scope>
</reference>
<evidence type="ECO:0000313" key="2">
    <source>
        <dbReference type="EMBL" id="JAH17093.1"/>
    </source>
</evidence>
<reference evidence="2" key="2">
    <citation type="journal article" date="2015" name="Fish Shellfish Immunol.">
        <title>Early steps in the European eel (Anguilla anguilla)-Vibrio vulnificus interaction in the gills: Role of the RtxA13 toxin.</title>
        <authorList>
            <person name="Callol A."/>
            <person name="Pajuelo D."/>
            <person name="Ebbesson L."/>
            <person name="Teles M."/>
            <person name="MacKenzie S."/>
            <person name="Amaro C."/>
        </authorList>
    </citation>
    <scope>NUCLEOTIDE SEQUENCE</scope>
</reference>
<feature type="compositionally biased region" description="Polar residues" evidence="1">
    <location>
        <begin position="13"/>
        <end position="23"/>
    </location>
</feature>
<protein>
    <submittedName>
        <fullName evidence="2">Uncharacterized protein</fullName>
    </submittedName>
</protein>
<dbReference type="AlphaFoldDB" id="A0A0E9QLZ1"/>
<feature type="compositionally biased region" description="Acidic residues" evidence="1">
    <location>
        <begin position="44"/>
        <end position="57"/>
    </location>
</feature>
<feature type="region of interest" description="Disordered" evidence="1">
    <location>
        <begin position="1"/>
        <end position="57"/>
    </location>
</feature>
<proteinExistence type="predicted"/>
<dbReference type="EMBL" id="GBXM01091484">
    <property type="protein sequence ID" value="JAH17093.1"/>
    <property type="molecule type" value="Transcribed_RNA"/>
</dbReference>
<sequence>MAKKRNVEKSADTLKTPSLTVAQTVEDEDERELFKVDDAVISASEDEGGSDDEGETP</sequence>
<organism evidence="2">
    <name type="scientific">Anguilla anguilla</name>
    <name type="common">European freshwater eel</name>
    <name type="synonym">Muraena anguilla</name>
    <dbReference type="NCBI Taxonomy" id="7936"/>
    <lineage>
        <taxon>Eukaryota</taxon>
        <taxon>Metazoa</taxon>
        <taxon>Chordata</taxon>
        <taxon>Craniata</taxon>
        <taxon>Vertebrata</taxon>
        <taxon>Euteleostomi</taxon>
        <taxon>Actinopterygii</taxon>
        <taxon>Neopterygii</taxon>
        <taxon>Teleostei</taxon>
        <taxon>Anguilliformes</taxon>
        <taxon>Anguillidae</taxon>
        <taxon>Anguilla</taxon>
    </lineage>
</organism>
<accession>A0A0E9QLZ1</accession>
<feature type="compositionally biased region" description="Basic and acidic residues" evidence="1">
    <location>
        <begin position="1"/>
        <end position="12"/>
    </location>
</feature>
<evidence type="ECO:0000256" key="1">
    <source>
        <dbReference type="SAM" id="MobiDB-lite"/>
    </source>
</evidence>
<name>A0A0E9QLZ1_ANGAN</name>